<name>J3PEX6_GAET3</name>
<feature type="region of interest" description="Disordered" evidence="1">
    <location>
        <begin position="377"/>
        <end position="398"/>
    </location>
</feature>
<dbReference type="Proteomes" id="UP000006039">
    <property type="component" value="Unassembled WGS sequence"/>
</dbReference>
<sequence length="398" mass="44833">MVVRFEEPADSPPLLTPTSSRPPSPEPSSPPEPIPPKPAMPSTPQQSLPPRILRQRELCQRMIAVMKRFMQKGLGRQMITITDPLGRTQPRWDHCLTPEFYKSILPEERFRVAESNLLLDESNPTAGDKDVLGFLFIRPISHDQMQDWLQESKPWLSGAFHSPPTLSAEDTDERHRAAECLGGSMLGWLSNSEYDEFYHTAGTPPPRTVGIMEGKTKFSWSPKHFGFQSPPQENIINGTWFSTEWILDYDDGRYPHSVAYMASNLPLNEKYLLAGEVLTIFHLTFHRFVCNLAKANPVVPITLISASNHDVRLLHAFVDDQNSCVHVRKSKIFNFDQGIFEKKGGRVREDWTNLLRWVIGTPDLKSVSEMEARLGSGGVQAQAGSGHGHGRGLDAPRY</sequence>
<proteinExistence type="predicted"/>
<dbReference type="GeneID" id="20352513"/>
<dbReference type="eggNOG" id="ENOG502TG55">
    <property type="taxonomic scope" value="Eukaryota"/>
</dbReference>
<keyword evidence="4" id="KW-1185">Reference proteome</keyword>
<reference evidence="3" key="4">
    <citation type="journal article" date="2015" name="G3 (Bethesda)">
        <title>Genome sequences of three phytopathogenic species of the Magnaporthaceae family of fungi.</title>
        <authorList>
            <person name="Okagaki L.H."/>
            <person name="Nunes C.C."/>
            <person name="Sailsbery J."/>
            <person name="Clay B."/>
            <person name="Brown D."/>
            <person name="John T."/>
            <person name="Oh Y."/>
            <person name="Young N."/>
            <person name="Fitzgerald M."/>
            <person name="Haas B.J."/>
            <person name="Zeng Q."/>
            <person name="Young S."/>
            <person name="Adiconis X."/>
            <person name="Fan L."/>
            <person name="Levin J.Z."/>
            <person name="Mitchell T.K."/>
            <person name="Okubara P.A."/>
            <person name="Farman M.L."/>
            <person name="Kohn L.M."/>
            <person name="Birren B."/>
            <person name="Ma L.-J."/>
            <person name="Dean R.A."/>
        </authorList>
    </citation>
    <scope>NUCLEOTIDE SEQUENCE</scope>
    <source>
        <strain evidence="3">R3-111a-1</strain>
    </source>
</reference>
<evidence type="ECO:0000256" key="1">
    <source>
        <dbReference type="SAM" id="MobiDB-lite"/>
    </source>
</evidence>
<dbReference type="EMBL" id="GL385401">
    <property type="protein sequence ID" value="EJT71034.1"/>
    <property type="molecule type" value="Genomic_DNA"/>
</dbReference>
<accession>J3PEX6</accession>
<dbReference type="HOGENOM" id="CLU_692703_0_0_1"/>
<feature type="compositionally biased region" description="Pro residues" evidence="1">
    <location>
        <begin position="10"/>
        <end position="41"/>
    </location>
</feature>
<organism evidence="2">
    <name type="scientific">Gaeumannomyces tritici (strain R3-111a-1)</name>
    <name type="common">Wheat and barley take-all root rot fungus</name>
    <name type="synonym">Gaeumannomyces graminis var. tritici</name>
    <dbReference type="NCBI Taxonomy" id="644352"/>
    <lineage>
        <taxon>Eukaryota</taxon>
        <taxon>Fungi</taxon>
        <taxon>Dikarya</taxon>
        <taxon>Ascomycota</taxon>
        <taxon>Pezizomycotina</taxon>
        <taxon>Sordariomycetes</taxon>
        <taxon>Sordariomycetidae</taxon>
        <taxon>Magnaporthales</taxon>
        <taxon>Magnaporthaceae</taxon>
        <taxon>Gaeumannomyces</taxon>
    </lineage>
</organism>
<evidence type="ECO:0000313" key="3">
    <source>
        <dbReference type="EnsemblFungi" id="EJT71034"/>
    </source>
</evidence>
<feature type="region of interest" description="Disordered" evidence="1">
    <location>
        <begin position="1"/>
        <end position="49"/>
    </location>
</feature>
<reference evidence="2" key="3">
    <citation type="submission" date="2010-09" db="EMBL/GenBank/DDBJ databases">
        <title>Annotation of Gaeumannomyces graminis var. tritici R3-111a-1.</title>
        <authorList>
            <consortium name="The Broad Institute Genome Sequencing Platform"/>
            <person name="Ma L.-J."/>
            <person name="Dead R."/>
            <person name="Young S.K."/>
            <person name="Zeng Q."/>
            <person name="Gargeya S."/>
            <person name="Fitzgerald M."/>
            <person name="Haas B."/>
            <person name="Abouelleil A."/>
            <person name="Alvarado L."/>
            <person name="Arachchi H.M."/>
            <person name="Berlin A."/>
            <person name="Brown A."/>
            <person name="Chapman S.B."/>
            <person name="Chen Z."/>
            <person name="Dunbar C."/>
            <person name="Freedman E."/>
            <person name="Gearin G."/>
            <person name="Gellesch M."/>
            <person name="Goldberg J."/>
            <person name="Griggs A."/>
            <person name="Gujja S."/>
            <person name="Heiman D."/>
            <person name="Howarth C."/>
            <person name="Larson L."/>
            <person name="Lui A."/>
            <person name="MacDonald P.J.P."/>
            <person name="Mehta T."/>
            <person name="Montmayeur A."/>
            <person name="Murphy C."/>
            <person name="Neiman D."/>
            <person name="Pearson M."/>
            <person name="Priest M."/>
            <person name="Roberts A."/>
            <person name="Saif S."/>
            <person name="Shea T."/>
            <person name="Shenoy N."/>
            <person name="Sisk P."/>
            <person name="Stolte C."/>
            <person name="Sykes S."/>
            <person name="Yandava C."/>
            <person name="Wortman J."/>
            <person name="Nusbaum C."/>
            <person name="Birren B."/>
        </authorList>
    </citation>
    <scope>NUCLEOTIDE SEQUENCE</scope>
    <source>
        <strain evidence="2">R3-111a-1</strain>
    </source>
</reference>
<evidence type="ECO:0000313" key="4">
    <source>
        <dbReference type="Proteomes" id="UP000006039"/>
    </source>
</evidence>
<reference evidence="4" key="1">
    <citation type="submission" date="2010-07" db="EMBL/GenBank/DDBJ databases">
        <title>The genome sequence of Gaeumannomyces graminis var. tritici strain R3-111a-1.</title>
        <authorList>
            <consortium name="The Broad Institute Genome Sequencing Platform"/>
            <person name="Ma L.-J."/>
            <person name="Dead R."/>
            <person name="Young S."/>
            <person name="Zeng Q."/>
            <person name="Koehrsen M."/>
            <person name="Alvarado L."/>
            <person name="Berlin A."/>
            <person name="Chapman S.B."/>
            <person name="Chen Z."/>
            <person name="Freedman E."/>
            <person name="Gellesch M."/>
            <person name="Goldberg J."/>
            <person name="Griggs A."/>
            <person name="Gujja S."/>
            <person name="Heilman E.R."/>
            <person name="Heiman D."/>
            <person name="Hepburn T."/>
            <person name="Howarth C."/>
            <person name="Jen D."/>
            <person name="Larson L."/>
            <person name="Mehta T."/>
            <person name="Neiman D."/>
            <person name="Pearson M."/>
            <person name="Roberts A."/>
            <person name="Saif S."/>
            <person name="Shea T."/>
            <person name="Shenoy N."/>
            <person name="Sisk P."/>
            <person name="Stolte C."/>
            <person name="Sykes S."/>
            <person name="Walk T."/>
            <person name="White J."/>
            <person name="Yandava C."/>
            <person name="Haas B."/>
            <person name="Nusbaum C."/>
            <person name="Birren B."/>
        </authorList>
    </citation>
    <scope>NUCLEOTIDE SEQUENCE [LARGE SCALE GENOMIC DNA]</scope>
    <source>
        <strain evidence="4">R3-111a-1</strain>
    </source>
</reference>
<dbReference type="VEuPathDB" id="FungiDB:GGTG_12055"/>
<gene>
    <name evidence="3" type="primary">20352513</name>
    <name evidence="2" type="ORF">GGTG_12055</name>
</gene>
<dbReference type="RefSeq" id="XP_009228212.1">
    <property type="nucleotide sequence ID" value="XM_009229948.1"/>
</dbReference>
<dbReference type="EnsemblFungi" id="EJT71034">
    <property type="protein sequence ID" value="EJT71034"/>
    <property type="gene ID" value="GGTG_12055"/>
</dbReference>
<protein>
    <submittedName>
        <fullName evidence="2 3">Uncharacterized protein</fullName>
    </submittedName>
</protein>
<evidence type="ECO:0000313" key="2">
    <source>
        <dbReference type="EMBL" id="EJT71034.1"/>
    </source>
</evidence>
<reference evidence="2" key="2">
    <citation type="submission" date="2010-07" db="EMBL/GenBank/DDBJ databases">
        <authorList>
            <consortium name="The Broad Institute Genome Sequencing Platform"/>
            <consortium name="Broad Institute Genome Sequencing Center for Infectious Disease"/>
            <person name="Ma L.-J."/>
            <person name="Dead R."/>
            <person name="Young S."/>
            <person name="Zeng Q."/>
            <person name="Koehrsen M."/>
            <person name="Alvarado L."/>
            <person name="Berlin A."/>
            <person name="Chapman S.B."/>
            <person name="Chen Z."/>
            <person name="Freedman E."/>
            <person name="Gellesch M."/>
            <person name="Goldberg J."/>
            <person name="Griggs A."/>
            <person name="Gujja S."/>
            <person name="Heilman E.R."/>
            <person name="Heiman D."/>
            <person name="Hepburn T."/>
            <person name="Howarth C."/>
            <person name="Jen D."/>
            <person name="Larson L."/>
            <person name="Mehta T."/>
            <person name="Neiman D."/>
            <person name="Pearson M."/>
            <person name="Roberts A."/>
            <person name="Saif S."/>
            <person name="Shea T."/>
            <person name="Shenoy N."/>
            <person name="Sisk P."/>
            <person name="Stolte C."/>
            <person name="Sykes S."/>
            <person name="Walk T."/>
            <person name="White J."/>
            <person name="Yandava C."/>
            <person name="Haas B."/>
            <person name="Nusbaum C."/>
            <person name="Birren B."/>
        </authorList>
    </citation>
    <scope>NUCLEOTIDE SEQUENCE</scope>
    <source>
        <strain evidence="2">R3-111a-1</strain>
    </source>
</reference>
<reference evidence="3" key="5">
    <citation type="submission" date="2018-04" db="UniProtKB">
        <authorList>
            <consortium name="EnsemblFungi"/>
        </authorList>
    </citation>
    <scope>IDENTIFICATION</scope>
    <source>
        <strain evidence="3">R3-111a-1</strain>
    </source>
</reference>
<dbReference type="AlphaFoldDB" id="J3PEX6"/>
<dbReference type="OrthoDB" id="4870109at2759"/>